<organism evidence="1">
    <name type="scientific">marine sediment metagenome</name>
    <dbReference type="NCBI Taxonomy" id="412755"/>
    <lineage>
        <taxon>unclassified sequences</taxon>
        <taxon>metagenomes</taxon>
        <taxon>ecological metagenomes</taxon>
    </lineage>
</organism>
<reference evidence="1" key="1">
    <citation type="journal article" date="2015" name="Nature">
        <title>Complex archaea that bridge the gap between prokaryotes and eukaryotes.</title>
        <authorList>
            <person name="Spang A."/>
            <person name="Saw J.H."/>
            <person name="Jorgensen S.L."/>
            <person name="Zaremba-Niedzwiedzka K."/>
            <person name="Martijn J."/>
            <person name="Lind A.E."/>
            <person name="van Eijk R."/>
            <person name="Schleper C."/>
            <person name="Guy L."/>
            <person name="Ettema T.J."/>
        </authorList>
    </citation>
    <scope>NUCLEOTIDE SEQUENCE</scope>
</reference>
<sequence>MKQLACLGIYPIWLIFRFKIDNFVIGIGADWSKDVDIVDAIVRVGPIFIDLVIGKKPDYAE</sequence>
<comment type="caution">
    <text evidence="1">The sequence shown here is derived from an EMBL/GenBank/DDBJ whole genome shotgun (WGS) entry which is preliminary data.</text>
</comment>
<dbReference type="EMBL" id="LAZR01022521">
    <property type="protein sequence ID" value="KKL81581.1"/>
    <property type="molecule type" value="Genomic_DNA"/>
</dbReference>
<evidence type="ECO:0000313" key="1">
    <source>
        <dbReference type="EMBL" id="KKL81581.1"/>
    </source>
</evidence>
<proteinExistence type="predicted"/>
<accession>A0A0F9FTE9</accession>
<name>A0A0F9FTE9_9ZZZZ</name>
<protein>
    <submittedName>
        <fullName evidence="1">Uncharacterized protein</fullName>
    </submittedName>
</protein>
<dbReference type="AlphaFoldDB" id="A0A0F9FTE9"/>
<gene>
    <name evidence="1" type="ORF">LCGC14_1993330</name>
</gene>